<dbReference type="GO" id="GO:0005525">
    <property type="term" value="F:GTP binding"/>
    <property type="evidence" value="ECO:0007669"/>
    <property type="project" value="InterPro"/>
</dbReference>
<proteinExistence type="predicted"/>
<feature type="domain" description="Molybdopterin-guanine dinucleotide biosynthesis protein B (MobB)" evidence="1">
    <location>
        <begin position="11"/>
        <end position="122"/>
    </location>
</feature>
<dbReference type="AlphaFoldDB" id="A0A1V4EXM0"/>
<evidence type="ECO:0000259" key="1">
    <source>
        <dbReference type="Pfam" id="PF03205"/>
    </source>
</evidence>
<dbReference type="InterPro" id="IPR052539">
    <property type="entry name" value="MGD_biosynthesis_adapter"/>
</dbReference>
<dbReference type="PANTHER" id="PTHR40072:SF1">
    <property type="entry name" value="MOLYBDOPTERIN-GUANINE DINUCLEOTIDE BIOSYNTHESIS ADAPTER PROTEIN"/>
    <property type="match status" value="1"/>
</dbReference>
<accession>A0A1V4EXM0</accession>
<dbReference type="Gene3D" id="3.40.50.300">
    <property type="entry name" value="P-loop containing nucleotide triphosphate hydrolases"/>
    <property type="match status" value="1"/>
</dbReference>
<reference evidence="2 3" key="1">
    <citation type="submission" date="2017-02" db="EMBL/GenBank/DDBJ databases">
        <title>Draft genome of Acidibacillus ferrooxidans Huett2.</title>
        <authorList>
            <person name="Schopf S."/>
        </authorList>
    </citation>
    <scope>NUCLEOTIDE SEQUENCE [LARGE SCALE GENOMIC DNA]</scope>
    <source>
        <strain evidence="2 3">Huett2</strain>
    </source>
</reference>
<evidence type="ECO:0000313" key="3">
    <source>
        <dbReference type="Proteomes" id="UP000190229"/>
    </source>
</evidence>
<protein>
    <submittedName>
        <fullName evidence="2">Molybdopterin-guanine dinucleotide biosynthesis protein B</fullName>
    </submittedName>
</protein>
<gene>
    <name evidence="2" type="ORF">B2M26_00620</name>
</gene>
<dbReference type="InterPro" id="IPR027417">
    <property type="entry name" value="P-loop_NTPase"/>
</dbReference>
<dbReference type="InterPro" id="IPR004435">
    <property type="entry name" value="MobB_dom"/>
</dbReference>
<dbReference type="GO" id="GO:0006777">
    <property type="term" value="P:Mo-molybdopterin cofactor biosynthetic process"/>
    <property type="evidence" value="ECO:0007669"/>
    <property type="project" value="InterPro"/>
</dbReference>
<dbReference type="SUPFAM" id="SSF52540">
    <property type="entry name" value="P-loop containing nucleoside triphosphate hydrolases"/>
    <property type="match status" value="1"/>
</dbReference>
<dbReference type="PANTHER" id="PTHR40072">
    <property type="entry name" value="MOLYBDOPTERIN-GUANINE DINUCLEOTIDE BIOSYNTHESIS ADAPTER PROTEIN-RELATED"/>
    <property type="match status" value="1"/>
</dbReference>
<dbReference type="Proteomes" id="UP000190229">
    <property type="component" value="Unassembled WGS sequence"/>
</dbReference>
<keyword evidence="3" id="KW-1185">Reference proteome</keyword>
<dbReference type="EMBL" id="MWPS01000001">
    <property type="protein sequence ID" value="OPG17685.1"/>
    <property type="molecule type" value="Genomic_DNA"/>
</dbReference>
<dbReference type="NCBIfam" id="TIGR00176">
    <property type="entry name" value="mobB"/>
    <property type="match status" value="1"/>
</dbReference>
<evidence type="ECO:0000313" key="2">
    <source>
        <dbReference type="EMBL" id="OPG17685.1"/>
    </source>
</evidence>
<organism evidence="2 3">
    <name type="scientific">Ferroacidibacillus organovorans</name>
    <dbReference type="NCBI Taxonomy" id="1765683"/>
    <lineage>
        <taxon>Bacteria</taxon>
        <taxon>Bacillati</taxon>
        <taxon>Bacillota</taxon>
        <taxon>Bacilli</taxon>
        <taxon>Bacillales</taxon>
        <taxon>Alicyclobacillaceae</taxon>
        <taxon>Ferroacidibacillus</taxon>
    </lineage>
</organism>
<sequence>MRWTVVKKPFVLGVAGYKNTGKTTLICRLLDALHAQGFVCSVIKHDAHGFTASPQTSDTGRYFSTGAASVVIASPDGHMALERTYDSEPPLTELLGQLAPSDVVLVEGFKRAPMQKLVMIEEMAFDAHREAFIAPDFVDQIVDPSHIRGYLVPALPLRVAGLNRPVYHRDEIDRLHFEVMRWITEEAYGV</sequence>
<comment type="caution">
    <text evidence="2">The sequence shown here is derived from an EMBL/GenBank/DDBJ whole genome shotgun (WGS) entry which is preliminary data.</text>
</comment>
<dbReference type="Pfam" id="PF03205">
    <property type="entry name" value="MobB"/>
    <property type="match status" value="1"/>
</dbReference>
<name>A0A1V4EXM0_9BACL</name>